<feature type="domain" description="Glycosyl transferase 64" evidence="7">
    <location>
        <begin position="8"/>
        <end position="64"/>
    </location>
</feature>
<keyword evidence="4" id="KW-0808">Transferase</keyword>
<reference evidence="8 9" key="1">
    <citation type="submission" date="2016-06" db="EMBL/GenBank/DDBJ databases">
        <title>The Draft Genome Sequence and Annotation of the Desert Woodrat Neotoma lepida.</title>
        <authorList>
            <person name="Campbell M."/>
            <person name="Oakeson K.F."/>
            <person name="Yandell M."/>
            <person name="Halpert J.R."/>
            <person name="Dearing D."/>
        </authorList>
    </citation>
    <scope>NUCLEOTIDE SEQUENCE [LARGE SCALE GENOMIC DNA]</scope>
    <source>
        <strain evidence="8">417</strain>
        <tissue evidence="8">Liver</tissue>
    </source>
</reference>
<dbReference type="Pfam" id="PF09258">
    <property type="entry name" value="Glyco_transf_64"/>
    <property type="match status" value="1"/>
</dbReference>
<dbReference type="PANTHER" id="PTHR48261:SF5">
    <property type="entry name" value="EXOSTOSIN GLYCOSYLTRANSFERASE 2"/>
    <property type="match status" value="1"/>
</dbReference>
<comment type="caution">
    <text evidence="8">The sequence shown here is derived from an EMBL/GenBank/DDBJ whole genome shotgun (WGS) entry which is preliminary data.</text>
</comment>
<dbReference type="InterPro" id="IPR015338">
    <property type="entry name" value="GT64_dom"/>
</dbReference>
<dbReference type="GO" id="GO:1901135">
    <property type="term" value="P:carbohydrate derivative metabolic process"/>
    <property type="evidence" value="ECO:0007669"/>
    <property type="project" value="UniProtKB-ARBA"/>
</dbReference>
<evidence type="ECO:0000313" key="8">
    <source>
        <dbReference type="EMBL" id="OBS71092.1"/>
    </source>
</evidence>
<evidence type="ECO:0000256" key="2">
    <source>
        <dbReference type="ARBA" id="ARBA00010271"/>
    </source>
</evidence>
<dbReference type="EMBL" id="LZPO01065698">
    <property type="protein sequence ID" value="OBS71092.1"/>
    <property type="molecule type" value="Genomic_DNA"/>
</dbReference>
<evidence type="ECO:0000256" key="5">
    <source>
        <dbReference type="ARBA" id="ARBA00023136"/>
    </source>
</evidence>
<keyword evidence="5" id="KW-0472">Membrane</keyword>
<protein>
    <recommendedName>
        <fullName evidence="7">Glycosyl transferase 64 domain-containing protein</fullName>
    </recommendedName>
</protein>
<evidence type="ECO:0000256" key="1">
    <source>
        <dbReference type="ARBA" id="ARBA00004648"/>
    </source>
</evidence>
<dbReference type="GO" id="GO:0005789">
    <property type="term" value="C:endoplasmic reticulum membrane"/>
    <property type="evidence" value="ECO:0007669"/>
    <property type="project" value="UniProtKB-SubCell"/>
</dbReference>
<name>A0A1A6H0F0_NEOLE</name>
<gene>
    <name evidence="8" type="ORF">A6R68_00367</name>
</gene>
<evidence type="ECO:0000256" key="4">
    <source>
        <dbReference type="ARBA" id="ARBA00022679"/>
    </source>
</evidence>
<keyword evidence="9" id="KW-1185">Reference proteome</keyword>
<feature type="non-terminal residue" evidence="8">
    <location>
        <position position="65"/>
    </location>
</feature>
<dbReference type="InterPro" id="IPR029044">
    <property type="entry name" value="Nucleotide-diphossugar_trans"/>
</dbReference>
<evidence type="ECO:0000313" key="9">
    <source>
        <dbReference type="Proteomes" id="UP000092124"/>
    </source>
</evidence>
<dbReference type="AlphaFoldDB" id="A0A1A6H0F0"/>
<dbReference type="Gene3D" id="3.90.550.10">
    <property type="entry name" value="Spore Coat Polysaccharide Biosynthesis Protein SpsA, Chain A"/>
    <property type="match status" value="1"/>
</dbReference>
<dbReference type="InterPro" id="IPR004263">
    <property type="entry name" value="Exostosin"/>
</dbReference>
<keyword evidence="6" id="KW-1015">Disulfide bond</keyword>
<dbReference type="OrthoDB" id="5954868at2759"/>
<organism evidence="8 9">
    <name type="scientific">Neotoma lepida</name>
    <name type="common">Desert woodrat</name>
    <dbReference type="NCBI Taxonomy" id="56216"/>
    <lineage>
        <taxon>Eukaryota</taxon>
        <taxon>Metazoa</taxon>
        <taxon>Chordata</taxon>
        <taxon>Craniata</taxon>
        <taxon>Vertebrata</taxon>
        <taxon>Euteleostomi</taxon>
        <taxon>Mammalia</taxon>
        <taxon>Eutheria</taxon>
        <taxon>Euarchontoglires</taxon>
        <taxon>Glires</taxon>
        <taxon>Rodentia</taxon>
        <taxon>Myomorpha</taxon>
        <taxon>Muroidea</taxon>
        <taxon>Cricetidae</taxon>
        <taxon>Neotominae</taxon>
        <taxon>Neotoma</taxon>
    </lineage>
</organism>
<comment type="similarity">
    <text evidence="2">Belongs to the glycosyltransferase 47 family.</text>
</comment>
<keyword evidence="3" id="KW-0328">Glycosyltransferase</keyword>
<evidence type="ECO:0000256" key="3">
    <source>
        <dbReference type="ARBA" id="ARBA00022676"/>
    </source>
</evidence>
<sequence>MPSSRLQNTESLWPKIRVPLKVVRTAENKLSNRFFPYDEIETEAVLAIDDDIIMLTSDELQFGYE</sequence>
<comment type="subcellular location">
    <subcellularLocation>
        <location evidence="1">Endoplasmic reticulum membrane</location>
        <topology evidence="1">Single-pass type II membrane protein</topology>
    </subcellularLocation>
</comment>
<dbReference type="PANTHER" id="PTHR48261">
    <property type="entry name" value="ACETYLGLUCOSAMINYLTRANSFERASE"/>
    <property type="match status" value="1"/>
</dbReference>
<evidence type="ECO:0000259" key="7">
    <source>
        <dbReference type="Pfam" id="PF09258"/>
    </source>
</evidence>
<accession>A0A1A6H0F0</accession>
<evidence type="ECO:0000256" key="6">
    <source>
        <dbReference type="ARBA" id="ARBA00023157"/>
    </source>
</evidence>
<proteinExistence type="inferred from homology"/>
<dbReference type="Proteomes" id="UP000092124">
    <property type="component" value="Unassembled WGS sequence"/>
</dbReference>
<dbReference type="GO" id="GO:0016757">
    <property type="term" value="F:glycosyltransferase activity"/>
    <property type="evidence" value="ECO:0007669"/>
    <property type="project" value="UniProtKB-KW"/>
</dbReference>
<dbReference type="STRING" id="56216.A0A1A6H0F0"/>